<dbReference type="Proteomes" id="UP001058713">
    <property type="component" value="Chromosome"/>
</dbReference>
<evidence type="ECO:0000313" key="2">
    <source>
        <dbReference type="EMBL" id="UWQ54446.1"/>
    </source>
</evidence>
<dbReference type="GO" id="GO:0016757">
    <property type="term" value="F:glycosyltransferase activity"/>
    <property type="evidence" value="ECO:0007669"/>
    <property type="project" value="UniProtKB-KW"/>
</dbReference>
<dbReference type="InterPro" id="IPR029057">
    <property type="entry name" value="PRTase-like"/>
</dbReference>
<dbReference type="EMBL" id="CP081070">
    <property type="protein sequence ID" value="UWQ54446.1"/>
    <property type="molecule type" value="Genomic_DNA"/>
</dbReference>
<dbReference type="Gene3D" id="3.40.50.2020">
    <property type="match status" value="1"/>
</dbReference>
<evidence type="ECO:0000313" key="3">
    <source>
        <dbReference type="Proteomes" id="UP001058713"/>
    </source>
</evidence>
<proteinExistence type="predicted"/>
<feature type="domain" description="Phosphoribosyltransferase" evidence="1">
    <location>
        <begin position="13"/>
        <end position="181"/>
    </location>
</feature>
<dbReference type="Gene3D" id="3.30.1310.20">
    <property type="entry name" value="PRTase-like"/>
    <property type="match status" value="1"/>
</dbReference>
<dbReference type="CDD" id="cd06223">
    <property type="entry name" value="PRTases_typeI"/>
    <property type="match status" value="1"/>
</dbReference>
<dbReference type="KEGG" id="lcae:K3721_02610"/>
<organism evidence="2 3">
    <name type="scientific">Leisingera caerulea</name>
    <name type="common">Phaeobacter caeruleus</name>
    <dbReference type="NCBI Taxonomy" id="506591"/>
    <lineage>
        <taxon>Bacteria</taxon>
        <taxon>Pseudomonadati</taxon>
        <taxon>Pseudomonadota</taxon>
        <taxon>Alphaproteobacteria</taxon>
        <taxon>Rhodobacterales</taxon>
        <taxon>Roseobacteraceae</taxon>
        <taxon>Leisingera</taxon>
    </lineage>
</organism>
<accession>A0A9Q9HHH6</accession>
<keyword evidence="2" id="KW-0328">Glycosyltransferase</keyword>
<name>A0A9Q9HHH6_LEICA</name>
<dbReference type="AlphaFoldDB" id="A0A9Q9HHH6"/>
<keyword evidence="2" id="KW-0808">Transferase</keyword>
<gene>
    <name evidence="2" type="ORF">K3721_02610</name>
</gene>
<dbReference type="InterPro" id="IPR000836">
    <property type="entry name" value="PRTase_dom"/>
</dbReference>
<dbReference type="SUPFAM" id="SSF53271">
    <property type="entry name" value="PRTase-like"/>
    <property type="match status" value="1"/>
</dbReference>
<evidence type="ECO:0000259" key="1">
    <source>
        <dbReference type="Pfam" id="PF00156"/>
    </source>
</evidence>
<dbReference type="Pfam" id="PF00156">
    <property type="entry name" value="Pribosyltran"/>
    <property type="match status" value="1"/>
</dbReference>
<sequence length="220" mass="23313">MFEDRISAGLQLAEKLAELPMTDPVVLALPRGGVPVALPIAQKLNAPLDLILIRKIGMPSNPELAAGALAEGSNPIFNGALLQATGMKPEDFASQVAGAREENAARRAGYLQGRPPVELEGRTAIVVDDGIATGATFMAAHFWLKERKPAEVILAVPVAPPEAVDELRPLVDNLVCLLSPREFWAVGAHYRDFAQTSDDEVTAALAAAPQAGAGKDKTWH</sequence>
<dbReference type="RefSeq" id="WP_259971749.1">
    <property type="nucleotide sequence ID" value="NZ_CP081070.1"/>
</dbReference>
<protein>
    <submittedName>
        <fullName evidence="2">Phosphoribosyltransferase</fullName>
    </submittedName>
</protein>
<reference evidence="2" key="1">
    <citation type="submission" date="2021-08" db="EMBL/GenBank/DDBJ databases">
        <authorList>
            <person name="Nwanade C."/>
            <person name="Wang M."/>
            <person name="Masoudi A."/>
            <person name="Yu Z."/>
            <person name="Liu J."/>
        </authorList>
    </citation>
    <scope>NUCLEOTIDE SEQUENCE</scope>
    <source>
        <strain evidence="2">S122</strain>
    </source>
</reference>